<keyword evidence="1 4" id="KW-0349">Heme</keyword>
<dbReference type="InterPro" id="IPR011041">
    <property type="entry name" value="Quinoprot_gluc/sorb_DH_b-prop"/>
</dbReference>
<proteinExistence type="predicted"/>
<dbReference type="Gene3D" id="1.10.760.10">
    <property type="entry name" value="Cytochrome c-like domain"/>
    <property type="match status" value="1"/>
</dbReference>
<dbReference type="InterPro" id="IPR011042">
    <property type="entry name" value="6-blade_b-propeller_TolB-like"/>
</dbReference>
<dbReference type="GO" id="GO:0020037">
    <property type="term" value="F:heme binding"/>
    <property type="evidence" value="ECO:0007669"/>
    <property type="project" value="InterPro"/>
</dbReference>
<dbReference type="Gene3D" id="2.120.10.30">
    <property type="entry name" value="TolB, C-terminal domain"/>
    <property type="match status" value="1"/>
</dbReference>
<dbReference type="SUPFAM" id="SSF50952">
    <property type="entry name" value="Soluble quinoprotein glucose dehydrogenase"/>
    <property type="match status" value="1"/>
</dbReference>
<organism evidence="6 7">
    <name type="scientific">Pseudoteredinibacter isoporae</name>
    <dbReference type="NCBI Taxonomy" id="570281"/>
    <lineage>
        <taxon>Bacteria</taxon>
        <taxon>Pseudomonadati</taxon>
        <taxon>Pseudomonadota</taxon>
        <taxon>Gammaproteobacteria</taxon>
        <taxon>Cellvibrionales</taxon>
        <taxon>Cellvibrionaceae</taxon>
        <taxon>Pseudoteredinibacter</taxon>
    </lineage>
</organism>
<evidence type="ECO:0000256" key="4">
    <source>
        <dbReference type="PROSITE-ProRule" id="PRU00433"/>
    </source>
</evidence>
<dbReference type="InParanoid" id="A0A7X0JSV0"/>
<dbReference type="PROSITE" id="PS51007">
    <property type="entry name" value="CYTC"/>
    <property type="match status" value="1"/>
</dbReference>
<keyword evidence="3 4" id="KW-0408">Iron</keyword>
<dbReference type="Proteomes" id="UP000528457">
    <property type="component" value="Unassembled WGS sequence"/>
</dbReference>
<keyword evidence="2 4" id="KW-0479">Metal-binding</keyword>
<evidence type="ECO:0000313" key="7">
    <source>
        <dbReference type="Proteomes" id="UP000528457"/>
    </source>
</evidence>
<dbReference type="InterPro" id="IPR036909">
    <property type="entry name" value="Cyt_c-like_dom_sf"/>
</dbReference>
<dbReference type="Pfam" id="PF00034">
    <property type="entry name" value="Cytochrom_C"/>
    <property type="match status" value="1"/>
</dbReference>
<dbReference type="GO" id="GO:0009055">
    <property type="term" value="F:electron transfer activity"/>
    <property type="evidence" value="ECO:0007669"/>
    <property type="project" value="InterPro"/>
</dbReference>
<dbReference type="InterPro" id="IPR054539">
    <property type="entry name" value="Beta-prop_PDH"/>
</dbReference>
<evidence type="ECO:0000256" key="3">
    <source>
        <dbReference type="ARBA" id="ARBA00023004"/>
    </source>
</evidence>
<dbReference type="SUPFAM" id="SSF46626">
    <property type="entry name" value="Cytochrome c"/>
    <property type="match status" value="1"/>
</dbReference>
<comment type="caution">
    <text evidence="6">The sequence shown here is derived from an EMBL/GenBank/DDBJ whole genome shotgun (WGS) entry which is preliminary data.</text>
</comment>
<name>A0A7X0JSV0_9GAMM</name>
<dbReference type="PANTHER" id="PTHR33546:SF1">
    <property type="entry name" value="LARGE, MULTIFUNCTIONAL SECRETED PROTEIN"/>
    <property type="match status" value="1"/>
</dbReference>
<dbReference type="PANTHER" id="PTHR33546">
    <property type="entry name" value="LARGE, MULTIFUNCTIONAL SECRETED PROTEIN-RELATED"/>
    <property type="match status" value="1"/>
</dbReference>
<dbReference type="AlphaFoldDB" id="A0A7X0JSV0"/>
<gene>
    <name evidence="6" type="ORF">HNR48_001512</name>
</gene>
<sequence>MAFILKLFKWLLLLIIVLAIAVAALLQFGPLSLGSVKAILNVLGVYSVEAPQQSLIAQRLKVPEGFSVGRYAEGLTKLRFIEFSRNGDLLGVLSRDGQLVRLKADKDGDGRHDGKEILMEGLKAPNDLEFYEDYLYIAESNAVGRVLYDHEKGQFAGEYEIIIPNLPDDGNHRSKSIRLHNGHLFLSIGSTCNVCEEADKRRATIMRFDVDGKNGEVYAAGLRNSVGLDIAPWDNELYATDNGRDLLGDDYPVCELNKIEEGQFYGWPYINGFGDLDPDFGAGQEDRQDISTSPVFGFPAHNAPLGIRFIRNARVPEAYTKTALVALHGSWNRSKADGYKVIAVHWQEDGTLRSEDFLSGFEKDEDIIGRPVDIAEGPDGCIYVSDDYAGSIYRVCYGESQNTLVDLNSEAVTDKSFEQLNTEEMRVALMMGESLYQEYPCATCHLLQGKGTQGGKSLDNLTARYTLDSLSDYFLHPNAPMPTYPFDEAQRRALAVYLLTAE</sequence>
<evidence type="ECO:0000259" key="5">
    <source>
        <dbReference type="PROSITE" id="PS51007"/>
    </source>
</evidence>
<dbReference type="EMBL" id="JACHHT010000001">
    <property type="protein sequence ID" value="MBB6521234.1"/>
    <property type="molecule type" value="Genomic_DNA"/>
</dbReference>
<reference evidence="6 7" key="1">
    <citation type="submission" date="2020-08" db="EMBL/GenBank/DDBJ databases">
        <title>Genomic Encyclopedia of Type Strains, Phase IV (KMG-IV): sequencing the most valuable type-strain genomes for metagenomic binning, comparative biology and taxonomic classification.</title>
        <authorList>
            <person name="Goeker M."/>
        </authorList>
    </citation>
    <scope>NUCLEOTIDE SEQUENCE [LARGE SCALE GENOMIC DNA]</scope>
    <source>
        <strain evidence="6 7">DSM 22368</strain>
    </source>
</reference>
<evidence type="ECO:0000313" key="6">
    <source>
        <dbReference type="EMBL" id="MBB6521234.1"/>
    </source>
</evidence>
<dbReference type="Pfam" id="PF22807">
    <property type="entry name" value="TrAA12"/>
    <property type="match status" value="2"/>
</dbReference>
<protein>
    <submittedName>
        <fullName evidence="6">Glucose/arabinose dehydrogenase</fullName>
    </submittedName>
</protein>
<dbReference type="RefSeq" id="WP_341800986.1">
    <property type="nucleotide sequence ID" value="NZ_JAAONY010000001.1"/>
</dbReference>
<evidence type="ECO:0000256" key="2">
    <source>
        <dbReference type="ARBA" id="ARBA00022723"/>
    </source>
</evidence>
<dbReference type="InterPro" id="IPR009056">
    <property type="entry name" value="Cyt_c-like_dom"/>
</dbReference>
<evidence type="ECO:0000256" key="1">
    <source>
        <dbReference type="ARBA" id="ARBA00022617"/>
    </source>
</evidence>
<dbReference type="GO" id="GO:0046872">
    <property type="term" value="F:metal ion binding"/>
    <property type="evidence" value="ECO:0007669"/>
    <property type="project" value="UniProtKB-KW"/>
</dbReference>
<keyword evidence="7" id="KW-1185">Reference proteome</keyword>
<accession>A0A7X0JSV0</accession>
<feature type="domain" description="Cytochrome c" evidence="5">
    <location>
        <begin position="427"/>
        <end position="502"/>
    </location>
</feature>